<accession>A0A2T3KQK0</accession>
<proteinExistence type="predicted"/>
<evidence type="ECO:0000313" key="2">
    <source>
        <dbReference type="Proteomes" id="UP000240530"/>
    </source>
</evidence>
<gene>
    <name evidence="1" type="ORF">C0W93_18590</name>
</gene>
<dbReference type="Proteomes" id="UP000240530">
    <property type="component" value="Unassembled WGS sequence"/>
</dbReference>
<dbReference type="Pfam" id="PF12290">
    <property type="entry name" value="DUF3802"/>
    <property type="match status" value="1"/>
</dbReference>
<dbReference type="RefSeq" id="WP_107185990.1">
    <property type="nucleotide sequence ID" value="NZ_CP131575.1"/>
</dbReference>
<dbReference type="InterPro" id="IPR020979">
    <property type="entry name" value="Uncharacterised_A0KLC6"/>
</dbReference>
<sequence length="121" mass="13549">MENTVKNLVAHTEGYEALIEYLASNLTLFEGASASDQGVTIEEVVTDLIATQLMAVFSQNPDIEQEIRFQLMQEADSVMADLHQVLEGVWLREPTNEQINFLEDFISLVKNLFDSAIAKLS</sequence>
<reference evidence="1 2" key="1">
    <citation type="submission" date="2018-03" db="EMBL/GenBank/DDBJ databases">
        <title>Whole genome sequencing of Histamine producing bacteria.</title>
        <authorList>
            <person name="Butler K."/>
        </authorList>
    </citation>
    <scope>NUCLEOTIDE SEQUENCE [LARGE SCALE GENOMIC DNA]</scope>
    <source>
        <strain evidence="1 2">Res.4.1</strain>
    </source>
</reference>
<evidence type="ECO:0000313" key="1">
    <source>
        <dbReference type="EMBL" id="PSV08502.1"/>
    </source>
</evidence>
<comment type="caution">
    <text evidence="1">The sequence shown here is derived from an EMBL/GenBank/DDBJ whole genome shotgun (WGS) entry which is preliminary data.</text>
</comment>
<dbReference type="AlphaFoldDB" id="A0A2T3KQK0"/>
<protein>
    <submittedName>
        <fullName evidence="1">DUF3802 domain-containing protein</fullName>
    </submittedName>
</protein>
<name>A0A2T3KQK0_PHOLD</name>
<dbReference type="EMBL" id="PYNS01000029">
    <property type="protein sequence ID" value="PSV08502.1"/>
    <property type="molecule type" value="Genomic_DNA"/>
</dbReference>
<organism evidence="1 2">
    <name type="scientific">Photobacterium leiognathi subsp. mandapamensis</name>
    <name type="common">Photobacterium mandapamensis</name>
    <dbReference type="NCBI Taxonomy" id="48408"/>
    <lineage>
        <taxon>Bacteria</taxon>
        <taxon>Pseudomonadati</taxon>
        <taxon>Pseudomonadota</taxon>
        <taxon>Gammaproteobacteria</taxon>
        <taxon>Vibrionales</taxon>
        <taxon>Vibrionaceae</taxon>
        <taxon>Photobacterium</taxon>
    </lineage>
</organism>